<organism evidence="2 3">
    <name type="scientific">Actinomortierella ambigua</name>
    <dbReference type="NCBI Taxonomy" id="1343610"/>
    <lineage>
        <taxon>Eukaryota</taxon>
        <taxon>Fungi</taxon>
        <taxon>Fungi incertae sedis</taxon>
        <taxon>Mucoromycota</taxon>
        <taxon>Mortierellomycotina</taxon>
        <taxon>Mortierellomycetes</taxon>
        <taxon>Mortierellales</taxon>
        <taxon>Mortierellaceae</taxon>
        <taxon>Actinomortierella</taxon>
    </lineage>
</organism>
<protein>
    <submittedName>
        <fullName evidence="2">Uncharacterized protein</fullName>
    </submittedName>
</protein>
<evidence type="ECO:0000313" key="3">
    <source>
        <dbReference type="Proteomes" id="UP000807716"/>
    </source>
</evidence>
<sequence>MATTFATLGESAPTTRPVVHKAAYFSLDQDTLCSIPCGCPTHVDPSILAPLPPRRRPAIKTTLPSNTVSPPPPAKRRVDPSSPLQPQLAHKRTRTSRSGRN</sequence>
<feature type="compositionally biased region" description="Basic residues" evidence="1">
    <location>
        <begin position="89"/>
        <end position="101"/>
    </location>
</feature>
<dbReference type="AlphaFoldDB" id="A0A9P6Q8F3"/>
<evidence type="ECO:0000313" key="2">
    <source>
        <dbReference type="EMBL" id="KAG0262763.1"/>
    </source>
</evidence>
<reference evidence="2" key="1">
    <citation type="journal article" date="2020" name="Fungal Divers.">
        <title>Resolving the Mortierellaceae phylogeny through synthesis of multi-gene phylogenetics and phylogenomics.</title>
        <authorList>
            <person name="Vandepol N."/>
            <person name="Liber J."/>
            <person name="Desiro A."/>
            <person name="Na H."/>
            <person name="Kennedy M."/>
            <person name="Barry K."/>
            <person name="Grigoriev I.V."/>
            <person name="Miller A.N."/>
            <person name="O'Donnell K."/>
            <person name="Stajich J.E."/>
            <person name="Bonito G."/>
        </authorList>
    </citation>
    <scope>NUCLEOTIDE SEQUENCE</scope>
    <source>
        <strain evidence="2">BC1065</strain>
    </source>
</reference>
<feature type="region of interest" description="Disordered" evidence="1">
    <location>
        <begin position="44"/>
        <end position="101"/>
    </location>
</feature>
<accession>A0A9P6Q8F3</accession>
<comment type="caution">
    <text evidence="2">The sequence shown here is derived from an EMBL/GenBank/DDBJ whole genome shotgun (WGS) entry which is preliminary data.</text>
</comment>
<keyword evidence="3" id="KW-1185">Reference proteome</keyword>
<dbReference type="Proteomes" id="UP000807716">
    <property type="component" value="Unassembled WGS sequence"/>
</dbReference>
<name>A0A9P6Q8F3_9FUNG</name>
<gene>
    <name evidence="2" type="ORF">DFQ27_002129</name>
</gene>
<evidence type="ECO:0000256" key="1">
    <source>
        <dbReference type="SAM" id="MobiDB-lite"/>
    </source>
</evidence>
<proteinExistence type="predicted"/>
<dbReference type="EMBL" id="JAAAJB010000178">
    <property type="protein sequence ID" value="KAG0262763.1"/>
    <property type="molecule type" value="Genomic_DNA"/>
</dbReference>